<evidence type="ECO:0000313" key="2">
    <source>
        <dbReference type="EMBL" id="MET4577252.1"/>
    </source>
</evidence>
<dbReference type="EMBL" id="JBEPSH010000004">
    <property type="protein sequence ID" value="MET4577252.1"/>
    <property type="molecule type" value="Genomic_DNA"/>
</dbReference>
<proteinExistence type="predicted"/>
<accession>A0ABV2Q8J9</accession>
<evidence type="ECO:0000259" key="1">
    <source>
        <dbReference type="Pfam" id="PF05368"/>
    </source>
</evidence>
<dbReference type="InterPro" id="IPR036291">
    <property type="entry name" value="NAD(P)-bd_dom_sf"/>
</dbReference>
<dbReference type="Gene3D" id="3.90.25.10">
    <property type="entry name" value="UDP-galactose 4-epimerase, domain 1"/>
    <property type="match status" value="1"/>
</dbReference>
<dbReference type="SUPFAM" id="SSF51735">
    <property type="entry name" value="NAD(P)-binding Rossmann-fold domains"/>
    <property type="match status" value="1"/>
</dbReference>
<name>A0ABV2Q8J9_9BURK</name>
<comment type="caution">
    <text evidence="2">The sequence shown here is derived from an EMBL/GenBank/DDBJ whole genome shotgun (WGS) entry which is preliminary data.</text>
</comment>
<organism evidence="2 3">
    <name type="scientific">Ottowia thiooxydans</name>
    <dbReference type="NCBI Taxonomy" id="219182"/>
    <lineage>
        <taxon>Bacteria</taxon>
        <taxon>Pseudomonadati</taxon>
        <taxon>Pseudomonadota</taxon>
        <taxon>Betaproteobacteria</taxon>
        <taxon>Burkholderiales</taxon>
        <taxon>Comamonadaceae</taxon>
        <taxon>Ottowia</taxon>
    </lineage>
</organism>
<reference evidence="2 3" key="1">
    <citation type="submission" date="2024-06" db="EMBL/GenBank/DDBJ databases">
        <title>Sorghum-associated microbial communities from plants grown in Nebraska, USA.</title>
        <authorList>
            <person name="Schachtman D."/>
        </authorList>
    </citation>
    <scope>NUCLEOTIDE SEQUENCE [LARGE SCALE GENOMIC DNA]</scope>
    <source>
        <strain evidence="2 3">2709</strain>
    </source>
</reference>
<dbReference type="Gene3D" id="3.40.50.720">
    <property type="entry name" value="NAD(P)-binding Rossmann-like Domain"/>
    <property type="match status" value="1"/>
</dbReference>
<dbReference type="InterPro" id="IPR051604">
    <property type="entry name" value="Ergot_Alk_Oxidoreductase"/>
</dbReference>
<dbReference type="RefSeq" id="WP_354443467.1">
    <property type="nucleotide sequence ID" value="NZ_JBEPSH010000004.1"/>
</dbReference>
<dbReference type="Proteomes" id="UP001549320">
    <property type="component" value="Unassembled WGS sequence"/>
</dbReference>
<protein>
    <submittedName>
        <fullName evidence="2">Uncharacterized protein YbjT (DUF2867 family)</fullName>
    </submittedName>
</protein>
<evidence type="ECO:0000313" key="3">
    <source>
        <dbReference type="Proteomes" id="UP001549320"/>
    </source>
</evidence>
<dbReference type="PANTHER" id="PTHR43162:SF1">
    <property type="entry name" value="PRESTALK A DIFFERENTIATION PROTEIN A"/>
    <property type="match status" value="1"/>
</dbReference>
<feature type="domain" description="NmrA-like" evidence="1">
    <location>
        <begin position="6"/>
        <end position="232"/>
    </location>
</feature>
<sequence>MSPRYLVLGATGRIGSLVVRELSGRGLPLAGLVRDAQRAASMWPSEVVPIIGEFDSPASIGAAMQGMEVIFISSPVHPEMAAWQSHAVRAAADAGVRRIVKLSGSAWTMVEGSMTTVGAAHAQVEAAMRAVQKSGGPECICVRPNAFLQGILGRIGTELSNGDTFSLGIGPARVAFADMRDIAAACAHAMAASSTAQTIEVTGPEALGGQEIADLLVQMLGKPIHYKPLEVNDAMARARASGADDFTIRHQTEVLTLLREGAGERVSSDFQNVLGRTPRTVQDYLGGVCSRLNGAG</sequence>
<gene>
    <name evidence="2" type="ORF">ABIE13_002363</name>
</gene>
<dbReference type="InterPro" id="IPR008030">
    <property type="entry name" value="NmrA-like"/>
</dbReference>
<keyword evidence="3" id="KW-1185">Reference proteome</keyword>
<dbReference type="Pfam" id="PF05368">
    <property type="entry name" value="NmrA"/>
    <property type="match status" value="1"/>
</dbReference>
<dbReference type="PANTHER" id="PTHR43162">
    <property type="match status" value="1"/>
</dbReference>